<dbReference type="PANTHER" id="PTHR33052">
    <property type="entry name" value="DUF4228 DOMAIN PROTEIN-RELATED"/>
    <property type="match status" value="1"/>
</dbReference>
<name>A0AAV3RAW2_LITER</name>
<dbReference type="Pfam" id="PF14009">
    <property type="entry name" value="PADRE"/>
    <property type="match status" value="1"/>
</dbReference>
<organism evidence="1 2">
    <name type="scientific">Lithospermum erythrorhizon</name>
    <name type="common">Purple gromwell</name>
    <name type="synonym">Lithospermum officinale var. erythrorhizon</name>
    <dbReference type="NCBI Taxonomy" id="34254"/>
    <lineage>
        <taxon>Eukaryota</taxon>
        <taxon>Viridiplantae</taxon>
        <taxon>Streptophyta</taxon>
        <taxon>Embryophyta</taxon>
        <taxon>Tracheophyta</taxon>
        <taxon>Spermatophyta</taxon>
        <taxon>Magnoliopsida</taxon>
        <taxon>eudicotyledons</taxon>
        <taxon>Gunneridae</taxon>
        <taxon>Pentapetalae</taxon>
        <taxon>asterids</taxon>
        <taxon>lamiids</taxon>
        <taxon>Boraginales</taxon>
        <taxon>Boraginaceae</taxon>
        <taxon>Boraginoideae</taxon>
        <taxon>Lithospermeae</taxon>
        <taxon>Lithospermum</taxon>
    </lineage>
</organism>
<reference evidence="1 2" key="1">
    <citation type="submission" date="2024-01" db="EMBL/GenBank/DDBJ databases">
        <title>The complete chloroplast genome sequence of Lithospermum erythrorhizon: insights into the phylogenetic relationship among Boraginaceae species and the maternal lineages of purple gromwells.</title>
        <authorList>
            <person name="Okada T."/>
            <person name="Watanabe K."/>
        </authorList>
    </citation>
    <scope>NUCLEOTIDE SEQUENCE [LARGE SCALE GENOMIC DNA]</scope>
</reference>
<dbReference type="InterPro" id="IPR025322">
    <property type="entry name" value="PADRE_dom"/>
</dbReference>
<dbReference type="EMBL" id="BAABME010008642">
    <property type="protein sequence ID" value="GAA0173524.1"/>
    <property type="molecule type" value="Genomic_DNA"/>
</dbReference>
<evidence type="ECO:0008006" key="3">
    <source>
        <dbReference type="Google" id="ProtNLM"/>
    </source>
</evidence>
<dbReference type="AlphaFoldDB" id="A0AAV3RAW2"/>
<keyword evidence="2" id="KW-1185">Reference proteome</keyword>
<evidence type="ECO:0000313" key="2">
    <source>
        <dbReference type="Proteomes" id="UP001454036"/>
    </source>
</evidence>
<dbReference type="Proteomes" id="UP001454036">
    <property type="component" value="Unassembled WGS sequence"/>
</dbReference>
<protein>
    <recommendedName>
        <fullName evidence="3">DUF4228 domain protein</fullName>
    </recommendedName>
</protein>
<sequence length="168" mass="18666">MGNYISCSLSSGNHAKAAKVVFPTGEIKEFKDTIKAAELMFESPNFFLVNAKSLQIGRRFSALNADEDLEMANVYVMFPMKRLNSIVTTSDMGALFLNAKSSAKKGSFGTIRVLPECNDDIEVESSSKLNHDDIEEYSVAEIQHRRSSFCRSKKPLLDTIIEEPGCSR</sequence>
<gene>
    <name evidence="1" type="ORF">LIER_27120</name>
</gene>
<accession>A0AAV3RAW2</accession>
<comment type="caution">
    <text evidence="1">The sequence shown here is derived from an EMBL/GenBank/DDBJ whole genome shotgun (WGS) entry which is preliminary data.</text>
</comment>
<proteinExistence type="predicted"/>
<evidence type="ECO:0000313" key="1">
    <source>
        <dbReference type="EMBL" id="GAA0173524.1"/>
    </source>
</evidence>